<reference evidence="7 8" key="1">
    <citation type="journal article" date="2021" name="Sci. Rep.">
        <title>Genome sequencing of the multicellular alga Astrephomene provides insights into convergent evolution of germ-soma differentiation.</title>
        <authorList>
            <person name="Yamashita S."/>
            <person name="Yamamoto K."/>
            <person name="Matsuzaki R."/>
            <person name="Suzuki S."/>
            <person name="Yamaguchi H."/>
            <person name="Hirooka S."/>
            <person name="Minakuchi Y."/>
            <person name="Miyagishima S."/>
            <person name="Kawachi M."/>
            <person name="Toyoda A."/>
            <person name="Nozaki H."/>
        </authorList>
    </citation>
    <scope>NUCLEOTIDE SEQUENCE [LARGE SCALE GENOMIC DNA]</scope>
    <source>
        <strain evidence="7 8">NIES-4017</strain>
    </source>
</reference>
<dbReference type="GO" id="GO:0004564">
    <property type="term" value="F:beta-fructofuranosidase activity"/>
    <property type="evidence" value="ECO:0007669"/>
    <property type="project" value="UniProtKB-EC"/>
</dbReference>
<dbReference type="PANTHER" id="PTHR43101">
    <property type="entry name" value="BETA-FRUCTOSIDASE"/>
    <property type="match status" value="1"/>
</dbReference>
<evidence type="ECO:0000256" key="5">
    <source>
        <dbReference type="SAM" id="MobiDB-lite"/>
    </source>
</evidence>
<dbReference type="AlphaFoldDB" id="A0AAD3HN67"/>
<feature type="compositionally biased region" description="Low complexity" evidence="5">
    <location>
        <begin position="362"/>
        <end position="377"/>
    </location>
</feature>
<feature type="compositionally biased region" description="Low complexity" evidence="5">
    <location>
        <begin position="489"/>
        <end position="508"/>
    </location>
</feature>
<dbReference type="EMBL" id="BMAR01000014">
    <property type="protein sequence ID" value="GFR46490.1"/>
    <property type="molecule type" value="Genomic_DNA"/>
</dbReference>
<dbReference type="CDD" id="cd08996">
    <property type="entry name" value="GH32_FFase"/>
    <property type="match status" value="1"/>
</dbReference>
<evidence type="ECO:0000313" key="7">
    <source>
        <dbReference type="EMBL" id="GFR46490.1"/>
    </source>
</evidence>
<gene>
    <name evidence="7" type="ORF">Agub_g8068</name>
</gene>
<dbReference type="PANTHER" id="PTHR43101:SF1">
    <property type="entry name" value="BETA-FRUCTOSIDASE"/>
    <property type="match status" value="1"/>
</dbReference>
<feature type="compositionally biased region" description="Pro residues" evidence="5">
    <location>
        <begin position="421"/>
        <end position="434"/>
    </location>
</feature>
<accession>A0AAD3HN67</accession>
<dbReference type="GO" id="GO:0005975">
    <property type="term" value="P:carbohydrate metabolic process"/>
    <property type="evidence" value="ECO:0007669"/>
    <property type="project" value="InterPro"/>
</dbReference>
<evidence type="ECO:0000259" key="6">
    <source>
        <dbReference type="Pfam" id="PF00251"/>
    </source>
</evidence>
<comment type="similarity">
    <text evidence="1">Belongs to the glycosyl hydrolase 32 family.</text>
</comment>
<dbReference type="EC" id="3.2.1.26" evidence="2"/>
<sequence>MAASHDPKPLFHIAPPQGWINDPNGPIYYKGYYHMFYQYVETGCQWSWGLLWGHAVSRDLITWQHLPPALAPTFGGFDGDGCFSGCATVDENGVPTILYTGVRLRSSEVCGPLPPPECDLGTACIETQCIAVGDPSDPKLTYWTKDEVPFLSLPPPGMQLTAWRDPFVIDRPGQGGQDCWTVMVGAGVKEHGGTALVYQSKSLRGGSWSYVGELCRGKGDTGVIWECPVMMQLPPLPPPPPRLPAPPLAAAGARVQSPLPRPPHAIVIPDAKLPLEAEPQHLLVGPMHEVSVSPLDRKQPSARRFGEEPLAIVIPSPASPRPPLRVVVGGSGGEGTGMPPVALSPRRPGQQVPPHAPPSPLRSPARWNLPALHALPHAPSPPAPRPPATRVLSSIGAGPFSPGAHTNAAAAAAAAGLQRRTPPPSPRIPPPPSPALTRGSVAGGGAATSPHSPIGAVAALLTGSPSAQAPASINLGNPPVTAAASPHRATSALPEPATPAAAGPGEPLMPGTSSWAPAALTLSPLTIGGDKVAATGAGGGSSSWQRYQTLFCVCPDDCNSMAVYYLGSYDPRVASFDLESAVGPFPLDLGDIFYAPNSLLDPEGRAILWGWLQEKPRQVGAYDYAGCLSMPRLLYLQVNEHAAADGGGAPPVYLVQRPPPDIAKL</sequence>
<keyword evidence="8" id="KW-1185">Reference proteome</keyword>
<keyword evidence="4" id="KW-0326">Glycosidase</keyword>
<feature type="region of interest" description="Disordered" evidence="5">
    <location>
        <begin position="470"/>
        <end position="514"/>
    </location>
</feature>
<evidence type="ECO:0000256" key="2">
    <source>
        <dbReference type="ARBA" id="ARBA00012758"/>
    </source>
</evidence>
<dbReference type="InterPro" id="IPR051214">
    <property type="entry name" value="GH32_Enzymes"/>
</dbReference>
<dbReference type="InterPro" id="IPR018053">
    <property type="entry name" value="Glyco_hydro_32_AS"/>
</dbReference>
<protein>
    <recommendedName>
        <fullName evidence="2">beta-fructofuranosidase</fullName>
        <ecNumber evidence="2">3.2.1.26</ecNumber>
    </recommendedName>
</protein>
<dbReference type="InterPro" id="IPR013148">
    <property type="entry name" value="Glyco_hydro_32_N"/>
</dbReference>
<name>A0AAD3HN67_9CHLO</name>
<dbReference type="PROSITE" id="PS00609">
    <property type="entry name" value="GLYCOSYL_HYDROL_F32"/>
    <property type="match status" value="1"/>
</dbReference>
<dbReference type="SMART" id="SM00640">
    <property type="entry name" value="Glyco_32"/>
    <property type="match status" value="1"/>
</dbReference>
<evidence type="ECO:0000256" key="3">
    <source>
        <dbReference type="ARBA" id="ARBA00022801"/>
    </source>
</evidence>
<dbReference type="SUPFAM" id="SSF75005">
    <property type="entry name" value="Arabinanase/levansucrase/invertase"/>
    <property type="match status" value="2"/>
</dbReference>
<organism evidence="7 8">
    <name type="scientific">Astrephomene gubernaculifera</name>
    <dbReference type="NCBI Taxonomy" id="47775"/>
    <lineage>
        <taxon>Eukaryota</taxon>
        <taxon>Viridiplantae</taxon>
        <taxon>Chlorophyta</taxon>
        <taxon>core chlorophytes</taxon>
        <taxon>Chlorophyceae</taxon>
        <taxon>CS clade</taxon>
        <taxon>Chlamydomonadales</taxon>
        <taxon>Astrephomenaceae</taxon>
        <taxon>Astrephomene</taxon>
    </lineage>
</organism>
<evidence type="ECO:0000256" key="1">
    <source>
        <dbReference type="ARBA" id="ARBA00009902"/>
    </source>
</evidence>
<keyword evidence="3" id="KW-0378">Hydrolase</keyword>
<dbReference type="Pfam" id="PF00251">
    <property type="entry name" value="Glyco_hydro_32N"/>
    <property type="match status" value="2"/>
</dbReference>
<feature type="domain" description="Glycosyl hydrolase family 32 N-terminal" evidence="6">
    <location>
        <begin position="12"/>
        <end position="234"/>
    </location>
</feature>
<proteinExistence type="inferred from homology"/>
<feature type="compositionally biased region" description="Pro residues" evidence="5">
    <location>
        <begin position="378"/>
        <end position="387"/>
    </location>
</feature>
<dbReference type="InterPro" id="IPR023296">
    <property type="entry name" value="Glyco_hydro_beta-prop_sf"/>
</dbReference>
<feature type="non-terminal residue" evidence="7">
    <location>
        <position position="1"/>
    </location>
</feature>
<feature type="region of interest" description="Disordered" evidence="5">
    <location>
        <begin position="313"/>
        <end position="449"/>
    </location>
</feature>
<dbReference type="Gene3D" id="2.115.10.20">
    <property type="entry name" value="Glycosyl hydrolase domain, family 43"/>
    <property type="match status" value="2"/>
</dbReference>
<feature type="domain" description="Glycosyl hydrolase family 32 N-terminal" evidence="6">
    <location>
        <begin position="549"/>
        <end position="638"/>
    </location>
</feature>
<evidence type="ECO:0000256" key="4">
    <source>
        <dbReference type="ARBA" id="ARBA00023295"/>
    </source>
</evidence>
<evidence type="ECO:0000313" key="8">
    <source>
        <dbReference type="Proteomes" id="UP001054857"/>
    </source>
</evidence>
<dbReference type="InterPro" id="IPR001362">
    <property type="entry name" value="Glyco_hydro_32"/>
</dbReference>
<dbReference type="Proteomes" id="UP001054857">
    <property type="component" value="Unassembled WGS sequence"/>
</dbReference>
<comment type="caution">
    <text evidence="7">The sequence shown here is derived from an EMBL/GenBank/DDBJ whole genome shotgun (WGS) entry which is preliminary data.</text>
</comment>